<feature type="region of interest" description="Disordered" evidence="1">
    <location>
        <begin position="195"/>
        <end position="312"/>
    </location>
</feature>
<gene>
    <name evidence="2" type="ORF">BDU57DRAFT_225593</name>
</gene>
<dbReference type="EMBL" id="ML979135">
    <property type="protein sequence ID" value="KAF1916284.1"/>
    <property type="molecule type" value="Genomic_DNA"/>
</dbReference>
<sequence>MFSFSGNLLAGQHDTKKKRTPPARPIPVTFPVFQPPAPSTSGPPLAWNNKDGSEISSHFLTLKKPSDVTEDTLSLLNVTFEPECDFETMFLSLSNDAQSHLPPKNWLRPPEHIDLLMSSGSGVTLLSNGRRKPDHNEFFVRARELLFSNDDAFSTLTRKGSRGQVSLRLAHFRKFWEGLDNMAYYWDNSLDEYGSPSPGTAKSGVEPTPDASGAQRVHDGQEPTNEDKANTKTRSEISSPSGEEPRKKAKVEAAGSTATVLTSKSNDSTGANGTTRPPFINASRVLPARTAPPKVPWSTNLGSQNNPEDLSQGSYRGYRIGNGAEMPDQYRIDCVRAFLEPIAWAFGVTFSQHRRPPVLKLKHIRFPVRMSSVTWRSPQDRMRARQGWMEGPVLGMQCRADVNFGSTGKLDAESVLDTVRELGGLLLLAQERAREGKTETRAGEGKWWTATPRWGGGPGGEVGDAESAIDVPAKDTNTTSEKNSAQRNPDGSKARRRPTPAEVWKVLRPGHPSWDPKIVYEAIGKDRSVAWDDVFMVSSLNHHIRILRLRVHPLYLQYLTDGILPVTTPSEVDWYTPKLQRTRWFDLFNIDDRSEAMRGIWGIMSYLMRKQE</sequence>
<feature type="compositionally biased region" description="Polar residues" evidence="1">
    <location>
        <begin position="475"/>
        <end position="489"/>
    </location>
</feature>
<feature type="compositionally biased region" description="Basic and acidic residues" evidence="1">
    <location>
        <begin position="433"/>
        <end position="444"/>
    </location>
</feature>
<evidence type="ECO:0000313" key="3">
    <source>
        <dbReference type="Proteomes" id="UP000800096"/>
    </source>
</evidence>
<proteinExistence type="predicted"/>
<dbReference type="AlphaFoldDB" id="A0A6A5QP33"/>
<dbReference type="Proteomes" id="UP000800096">
    <property type="component" value="Unassembled WGS sequence"/>
</dbReference>
<feature type="region of interest" description="Disordered" evidence="1">
    <location>
        <begin position="1"/>
        <end position="26"/>
    </location>
</feature>
<protein>
    <submittedName>
        <fullName evidence="2">Uncharacterized protein</fullName>
    </submittedName>
</protein>
<keyword evidence="3" id="KW-1185">Reference proteome</keyword>
<reference evidence="2" key="1">
    <citation type="journal article" date="2020" name="Stud. Mycol.">
        <title>101 Dothideomycetes genomes: a test case for predicting lifestyles and emergence of pathogens.</title>
        <authorList>
            <person name="Haridas S."/>
            <person name="Albert R."/>
            <person name="Binder M."/>
            <person name="Bloem J."/>
            <person name="Labutti K."/>
            <person name="Salamov A."/>
            <person name="Andreopoulos B."/>
            <person name="Baker S."/>
            <person name="Barry K."/>
            <person name="Bills G."/>
            <person name="Bluhm B."/>
            <person name="Cannon C."/>
            <person name="Castanera R."/>
            <person name="Culley D."/>
            <person name="Daum C."/>
            <person name="Ezra D."/>
            <person name="Gonzalez J."/>
            <person name="Henrissat B."/>
            <person name="Kuo A."/>
            <person name="Liang C."/>
            <person name="Lipzen A."/>
            <person name="Lutzoni F."/>
            <person name="Magnuson J."/>
            <person name="Mondo S."/>
            <person name="Nolan M."/>
            <person name="Ohm R."/>
            <person name="Pangilinan J."/>
            <person name="Park H.-J."/>
            <person name="Ramirez L."/>
            <person name="Alfaro M."/>
            <person name="Sun H."/>
            <person name="Tritt A."/>
            <person name="Yoshinaga Y."/>
            <person name="Zwiers L.-H."/>
            <person name="Turgeon B."/>
            <person name="Goodwin S."/>
            <person name="Spatafora J."/>
            <person name="Crous P."/>
            <person name="Grigoriev I."/>
        </authorList>
    </citation>
    <scope>NUCLEOTIDE SEQUENCE</scope>
    <source>
        <strain evidence="2">HMLAC05119</strain>
    </source>
</reference>
<evidence type="ECO:0000256" key="1">
    <source>
        <dbReference type="SAM" id="MobiDB-lite"/>
    </source>
</evidence>
<feature type="compositionally biased region" description="Basic and acidic residues" evidence="1">
    <location>
        <begin position="216"/>
        <end position="235"/>
    </location>
</feature>
<dbReference type="OrthoDB" id="5407653at2759"/>
<organism evidence="2 3">
    <name type="scientific">Ampelomyces quisqualis</name>
    <name type="common">Powdery mildew agent</name>
    <dbReference type="NCBI Taxonomy" id="50730"/>
    <lineage>
        <taxon>Eukaryota</taxon>
        <taxon>Fungi</taxon>
        <taxon>Dikarya</taxon>
        <taxon>Ascomycota</taxon>
        <taxon>Pezizomycotina</taxon>
        <taxon>Dothideomycetes</taxon>
        <taxon>Pleosporomycetidae</taxon>
        <taxon>Pleosporales</taxon>
        <taxon>Pleosporineae</taxon>
        <taxon>Phaeosphaeriaceae</taxon>
        <taxon>Ampelomyces</taxon>
    </lineage>
</organism>
<evidence type="ECO:0000313" key="2">
    <source>
        <dbReference type="EMBL" id="KAF1916284.1"/>
    </source>
</evidence>
<feature type="compositionally biased region" description="Polar residues" evidence="1">
    <location>
        <begin position="256"/>
        <end position="275"/>
    </location>
</feature>
<feature type="compositionally biased region" description="Polar residues" evidence="1">
    <location>
        <begin position="297"/>
        <end position="312"/>
    </location>
</feature>
<feature type="region of interest" description="Disordered" evidence="1">
    <location>
        <begin position="433"/>
        <end position="500"/>
    </location>
</feature>
<accession>A0A6A5QP33</accession>
<name>A0A6A5QP33_AMPQU</name>